<evidence type="ECO:0000313" key="2">
    <source>
        <dbReference type="Proteomes" id="UP001470230"/>
    </source>
</evidence>
<comment type="caution">
    <text evidence="1">The sequence shown here is derived from an EMBL/GenBank/DDBJ whole genome shotgun (WGS) entry which is preliminary data.</text>
</comment>
<accession>A0ABR2JEQ0</accession>
<organism evidence="1 2">
    <name type="scientific">Tritrichomonas musculus</name>
    <dbReference type="NCBI Taxonomy" id="1915356"/>
    <lineage>
        <taxon>Eukaryota</taxon>
        <taxon>Metamonada</taxon>
        <taxon>Parabasalia</taxon>
        <taxon>Tritrichomonadida</taxon>
        <taxon>Tritrichomonadidae</taxon>
        <taxon>Tritrichomonas</taxon>
    </lineage>
</organism>
<keyword evidence="2" id="KW-1185">Reference proteome</keyword>
<protein>
    <submittedName>
        <fullName evidence="1">Uncharacterized protein</fullName>
    </submittedName>
</protein>
<proteinExistence type="predicted"/>
<name>A0ABR2JEQ0_9EUKA</name>
<dbReference type="EMBL" id="JAPFFF010000012">
    <property type="protein sequence ID" value="KAK8876018.1"/>
    <property type="molecule type" value="Genomic_DNA"/>
</dbReference>
<reference evidence="1 2" key="1">
    <citation type="submission" date="2024-04" db="EMBL/GenBank/DDBJ databases">
        <title>Tritrichomonas musculus Genome.</title>
        <authorList>
            <person name="Alves-Ferreira E."/>
            <person name="Grigg M."/>
            <person name="Lorenzi H."/>
            <person name="Galac M."/>
        </authorList>
    </citation>
    <scope>NUCLEOTIDE SEQUENCE [LARGE SCALE GENOMIC DNA]</scope>
    <source>
        <strain evidence="1 2">EAF2021</strain>
    </source>
</reference>
<gene>
    <name evidence="1" type="ORF">M9Y10_006201</name>
</gene>
<sequence>MQETQKYVEEMQKFHVILLRFLEESDDSIIFFQLLINFIGSHNYSEDHEELLHFLRLLTFIASNHHRRENFLKKIEQILDKYSIQFKQSLTNIEIYDIVKENKVILLYFIQKDILKLNKEICYDMIEKVDKNGLKYCHFFYKEIEEKFGDFIEQDKIKKN</sequence>
<dbReference type="Proteomes" id="UP001470230">
    <property type="component" value="Unassembled WGS sequence"/>
</dbReference>
<evidence type="ECO:0000313" key="1">
    <source>
        <dbReference type="EMBL" id="KAK8876018.1"/>
    </source>
</evidence>